<evidence type="ECO:0000259" key="2">
    <source>
        <dbReference type="PROSITE" id="PS51662"/>
    </source>
</evidence>
<dbReference type="AlphaFoldDB" id="A0A1T4RD12"/>
<feature type="chain" id="PRO_5013205042" evidence="1">
    <location>
        <begin position="20"/>
        <end position="376"/>
    </location>
</feature>
<evidence type="ECO:0000313" key="3">
    <source>
        <dbReference type="EMBL" id="SKA13843.1"/>
    </source>
</evidence>
<dbReference type="STRING" id="1122188.SAMN02745674_02097"/>
<feature type="domain" description="BPP" evidence="2">
    <location>
        <begin position="36"/>
        <end position="368"/>
    </location>
</feature>
<evidence type="ECO:0000256" key="1">
    <source>
        <dbReference type="SAM" id="SignalP"/>
    </source>
</evidence>
<dbReference type="Gene3D" id="2.120.10.30">
    <property type="entry name" value="TolB, C-terminal domain"/>
    <property type="match status" value="1"/>
</dbReference>
<dbReference type="EMBL" id="FUXP01000008">
    <property type="protein sequence ID" value="SKA13843.1"/>
    <property type="molecule type" value="Genomic_DNA"/>
</dbReference>
<gene>
    <name evidence="3" type="ORF">SAMN02745674_02097</name>
</gene>
<dbReference type="SUPFAM" id="SSF50956">
    <property type="entry name" value="Thermostable phytase (3-phytase)"/>
    <property type="match status" value="1"/>
</dbReference>
<name>A0A1T4RD12_9GAMM</name>
<organism evidence="3 4">
    <name type="scientific">Lysobacter spongiicola DSM 21749</name>
    <dbReference type="NCBI Taxonomy" id="1122188"/>
    <lineage>
        <taxon>Bacteria</taxon>
        <taxon>Pseudomonadati</taxon>
        <taxon>Pseudomonadota</taxon>
        <taxon>Gammaproteobacteria</taxon>
        <taxon>Lysobacterales</taxon>
        <taxon>Lysobacteraceae</taxon>
        <taxon>Novilysobacter</taxon>
    </lineage>
</organism>
<protein>
    <submittedName>
        <fullName evidence="3">3-phytase</fullName>
    </submittedName>
</protein>
<dbReference type="Proteomes" id="UP000190061">
    <property type="component" value="Unassembled WGS sequence"/>
</dbReference>
<keyword evidence="4" id="KW-1185">Reference proteome</keyword>
<dbReference type="OrthoDB" id="5943115at2"/>
<proteinExistence type="predicted"/>
<dbReference type="GO" id="GO:0016158">
    <property type="term" value="F:inositol hexakisphosphate 3-phosphatase activity"/>
    <property type="evidence" value="ECO:0007669"/>
    <property type="project" value="InterPro"/>
</dbReference>
<dbReference type="InterPro" id="IPR003431">
    <property type="entry name" value="B-propeller_Phytase"/>
</dbReference>
<reference evidence="3 4" key="1">
    <citation type="submission" date="2017-02" db="EMBL/GenBank/DDBJ databases">
        <authorList>
            <person name="Peterson S.W."/>
        </authorList>
    </citation>
    <scope>NUCLEOTIDE SEQUENCE [LARGE SCALE GENOMIC DNA]</scope>
    <source>
        <strain evidence="3 4">DSM 21749</strain>
    </source>
</reference>
<sequence length="376" mass="39799">MNPRLPLAALAIALLPACAGLSETTTTVPSRTSPAGGSGDSGALAVAERYLSEADGSDELDSLATWPRPEGGTWLIASAKATDRLVVFDADSGERLRVVGGPGSGHGRFDRPNGLAVHGDLLFVVERDNARVQVLSLPGFEPLGSFGEAQLRSPYGLWVHETEPGEMAVYVTDSFMYGDRHERVPPLDELDQRVRRFRIAFDQAGRLRAHHAGHFGATGTEDALHVVESIAGDTAHDRLLIADERVPRADGTSFSTLREYTLAGVPTGTSLPPETFAAEAEGVVLWPCGPSSGYWVAVDQLAPLTRFHLFDRETLRAAGSFHGTLTAFTDGVALHAAATPTFPAGALFAVHDDQAVVAFDLGEVARALGLSPECGG</sequence>
<evidence type="ECO:0000313" key="4">
    <source>
        <dbReference type="Proteomes" id="UP000190061"/>
    </source>
</evidence>
<feature type="signal peptide" evidence="1">
    <location>
        <begin position="1"/>
        <end position="19"/>
    </location>
</feature>
<dbReference type="InterPro" id="IPR011042">
    <property type="entry name" value="6-blade_b-propeller_TolB-like"/>
</dbReference>
<dbReference type="RefSeq" id="WP_078758667.1">
    <property type="nucleotide sequence ID" value="NZ_FUXP01000008.1"/>
</dbReference>
<accession>A0A1T4RD12</accession>
<keyword evidence="1" id="KW-0732">Signal</keyword>
<dbReference type="PROSITE" id="PS51662">
    <property type="entry name" value="BP_PHYTASE"/>
    <property type="match status" value="1"/>
</dbReference>